<evidence type="ECO:0000313" key="2">
    <source>
        <dbReference type="EMBL" id="WVZ57987.1"/>
    </source>
</evidence>
<dbReference type="Pfam" id="PF13960">
    <property type="entry name" value="DUF4218"/>
    <property type="match status" value="1"/>
</dbReference>
<dbReference type="EMBL" id="CP144746">
    <property type="protein sequence ID" value="WVZ57987.1"/>
    <property type="molecule type" value="Genomic_DNA"/>
</dbReference>
<accession>A0AAQ3WD01</accession>
<dbReference type="PANTHER" id="PTHR48258:SF4">
    <property type="entry name" value="DUF4216 DOMAIN-CONTAINING PROTEIN"/>
    <property type="match status" value="1"/>
</dbReference>
<dbReference type="PANTHER" id="PTHR48258">
    <property type="entry name" value="DUF4218 DOMAIN-CONTAINING PROTEIN-RELATED"/>
    <property type="match status" value="1"/>
</dbReference>
<dbReference type="InterPro" id="IPR025452">
    <property type="entry name" value="DUF4218"/>
</dbReference>
<dbReference type="Proteomes" id="UP001341281">
    <property type="component" value="Chromosome 02"/>
</dbReference>
<gene>
    <name evidence="2" type="ORF">U9M48_008309</name>
</gene>
<feature type="non-terminal residue" evidence="2">
    <location>
        <position position="1"/>
    </location>
</feature>
<proteinExistence type="predicted"/>
<keyword evidence="3" id="KW-1185">Reference proteome</keyword>
<evidence type="ECO:0000259" key="1">
    <source>
        <dbReference type="Pfam" id="PF13960"/>
    </source>
</evidence>
<feature type="domain" description="DUF4218" evidence="1">
    <location>
        <begin position="184"/>
        <end position="226"/>
    </location>
</feature>
<reference evidence="2 3" key="1">
    <citation type="submission" date="2024-02" db="EMBL/GenBank/DDBJ databases">
        <title>High-quality chromosome-scale genome assembly of Pensacola bahiagrass (Paspalum notatum Flugge var. saurae).</title>
        <authorList>
            <person name="Vega J.M."/>
            <person name="Podio M."/>
            <person name="Orjuela J."/>
            <person name="Siena L.A."/>
            <person name="Pessino S.C."/>
            <person name="Combes M.C."/>
            <person name="Mariac C."/>
            <person name="Albertini E."/>
            <person name="Pupilli F."/>
            <person name="Ortiz J.P.A."/>
            <person name="Leblanc O."/>
        </authorList>
    </citation>
    <scope>NUCLEOTIDE SEQUENCE [LARGE SCALE GENOMIC DNA]</scope>
    <source>
        <strain evidence="2">R1</strain>
        <tissue evidence="2">Leaf</tissue>
    </source>
</reference>
<evidence type="ECO:0000313" key="3">
    <source>
        <dbReference type="Proteomes" id="UP001341281"/>
    </source>
</evidence>
<dbReference type="AlphaFoldDB" id="A0AAQ3WD01"/>
<name>A0AAQ3WD01_PASNO</name>
<organism evidence="2 3">
    <name type="scientific">Paspalum notatum var. saurae</name>
    <dbReference type="NCBI Taxonomy" id="547442"/>
    <lineage>
        <taxon>Eukaryota</taxon>
        <taxon>Viridiplantae</taxon>
        <taxon>Streptophyta</taxon>
        <taxon>Embryophyta</taxon>
        <taxon>Tracheophyta</taxon>
        <taxon>Spermatophyta</taxon>
        <taxon>Magnoliopsida</taxon>
        <taxon>Liliopsida</taxon>
        <taxon>Poales</taxon>
        <taxon>Poaceae</taxon>
        <taxon>PACMAD clade</taxon>
        <taxon>Panicoideae</taxon>
        <taxon>Andropogonodae</taxon>
        <taxon>Paspaleae</taxon>
        <taxon>Paspalinae</taxon>
        <taxon>Paspalum</taxon>
    </lineage>
</organism>
<protein>
    <recommendedName>
        <fullName evidence="1">DUF4218 domain-containing protein</fullName>
    </recommendedName>
</protein>
<sequence length="230" mass="26598">MPPHNINLMHQERNVAESIVSMCFDVTEKSKDNIKARKDLALLCDGPNLKVRLNGKGKECRPRAEYCPKPKERKHNFEWLKTLKFPDRYAPNLKLAVNVKTEKLTGLKSHDYHIIIERLLLVMFRGYFKDDHLEEFDGEVCEGNSGACMQIEKSDSSWFDEYDAASVDSLALGSIGWWTRSMQKLKKLRATLRNKARVEGCIAEAFALKEMSHFTKKYFNKVDAEKHSNR</sequence>